<dbReference type="InterPro" id="IPR036271">
    <property type="entry name" value="Tet_transcr_reg_TetR-rel_C_sf"/>
</dbReference>
<organism evidence="4 5">
    <name type="scientific">Prauserella sediminis</name>
    <dbReference type="NCBI Taxonomy" id="577680"/>
    <lineage>
        <taxon>Bacteria</taxon>
        <taxon>Bacillati</taxon>
        <taxon>Actinomycetota</taxon>
        <taxon>Actinomycetes</taxon>
        <taxon>Pseudonocardiales</taxon>
        <taxon>Pseudonocardiaceae</taxon>
        <taxon>Prauserella</taxon>
        <taxon>Prauserella salsuginis group</taxon>
    </lineage>
</organism>
<comment type="caution">
    <text evidence="4">The sequence shown here is derived from an EMBL/GenBank/DDBJ whole genome shotgun (WGS) entry which is preliminary data.</text>
</comment>
<dbReference type="SUPFAM" id="SSF48498">
    <property type="entry name" value="Tetracyclin repressor-like, C-terminal domain"/>
    <property type="match status" value="1"/>
</dbReference>
<keyword evidence="1" id="KW-0805">Transcription regulation</keyword>
<evidence type="ECO:0000256" key="1">
    <source>
        <dbReference type="ARBA" id="ARBA00023015"/>
    </source>
</evidence>
<proteinExistence type="predicted"/>
<dbReference type="SUPFAM" id="SSF46689">
    <property type="entry name" value="Homeodomain-like"/>
    <property type="match status" value="1"/>
</dbReference>
<accession>A0A839XPY8</accession>
<keyword evidence="5" id="KW-1185">Reference proteome</keyword>
<dbReference type="AlphaFoldDB" id="A0A839XPY8"/>
<dbReference type="Pfam" id="PF02909">
    <property type="entry name" value="TetR_C_1"/>
    <property type="match status" value="1"/>
</dbReference>
<protein>
    <submittedName>
        <fullName evidence="4">AcrR family transcriptional regulator</fullName>
    </submittedName>
</protein>
<evidence type="ECO:0000256" key="2">
    <source>
        <dbReference type="ARBA" id="ARBA00023163"/>
    </source>
</evidence>
<dbReference type="RefSeq" id="WP_183781486.1">
    <property type="nucleotide sequence ID" value="NZ_JACIBS010000001.1"/>
</dbReference>
<keyword evidence="2" id="KW-0804">Transcription</keyword>
<dbReference type="GO" id="GO:0045892">
    <property type="term" value="P:negative regulation of DNA-templated transcription"/>
    <property type="evidence" value="ECO:0007669"/>
    <property type="project" value="InterPro"/>
</dbReference>
<sequence length="200" mass="21868">MSYWDAAKAVRRSRVLEPEAIARTAARLLDQVGYDEFSLRLLADWLDVAPASLYSRIRGTSDALDLALDHALGADHSIQQAISRGEAVEILRAFFEHLLEHSWAVHVVAMRPPRGPAYLEFSESLVRGLQESGRSDPLSRAYAATNLVIGSALTYQAAGREVDAPVSADRAPHYEALHADIAFTPHDVLDKALGELLNVG</sequence>
<dbReference type="InterPro" id="IPR009057">
    <property type="entry name" value="Homeodomain-like_sf"/>
</dbReference>
<gene>
    <name evidence="4" type="ORF">FB384_001832</name>
</gene>
<name>A0A839XPY8_9PSEU</name>
<evidence type="ECO:0000259" key="3">
    <source>
        <dbReference type="Pfam" id="PF02909"/>
    </source>
</evidence>
<evidence type="ECO:0000313" key="4">
    <source>
        <dbReference type="EMBL" id="MBB3662928.1"/>
    </source>
</evidence>
<dbReference type="InterPro" id="IPR004111">
    <property type="entry name" value="Repressor_TetR_C"/>
</dbReference>
<dbReference type="Gene3D" id="1.10.10.60">
    <property type="entry name" value="Homeodomain-like"/>
    <property type="match status" value="1"/>
</dbReference>
<dbReference type="Proteomes" id="UP000564573">
    <property type="component" value="Unassembled WGS sequence"/>
</dbReference>
<reference evidence="4 5" key="1">
    <citation type="submission" date="2020-08" db="EMBL/GenBank/DDBJ databases">
        <title>Sequencing the genomes of 1000 actinobacteria strains.</title>
        <authorList>
            <person name="Klenk H.-P."/>
        </authorList>
    </citation>
    <scope>NUCLEOTIDE SEQUENCE [LARGE SCALE GENOMIC DNA]</scope>
    <source>
        <strain evidence="4 5">DSM 45267</strain>
    </source>
</reference>
<feature type="domain" description="Tetracycline repressor TetR C-terminal" evidence="3">
    <location>
        <begin position="92"/>
        <end position="153"/>
    </location>
</feature>
<evidence type="ECO:0000313" key="5">
    <source>
        <dbReference type="Proteomes" id="UP000564573"/>
    </source>
</evidence>
<dbReference type="EMBL" id="JACIBS010000001">
    <property type="protein sequence ID" value="MBB3662928.1"/>
    <property type="molecule type" value="Genomic_DNA"/>
</dbReference>
<dbReference type="Gene3D" id="1.10.357.10">
    <property type="entry name" value="Tetracycline Repressor, domain 2"/>
    <property type="match status" value="1"/>
</dbReference>